<dbReference type="InterPro" id="IPR025048">
    <property type="entry name" value="DUF3987"/>
</dbReference>
<accession>A0ABR6EVB8</accession>
<proteinExistence type="predicted"/>
<dbReference type="Proteomes" id="UP000636110">
    <property type="component" value="Unassembled WGS sequence"/>
</dbReference>
<evidence type="ECO:0000313" key="2">
    <source>
        <dbReference type="Proteomes" id="UP000636110"/>
    </source>
</evidence>
<comment type="caution">
    <text evidence="1">The sequence shown here is derived from an EMBL/GenBank/DDBJ whole genome shotgun (WGS) entry which is preliminary data.</text>
</comment>
<gene>
    <name evidence="1" type="ORF">GM920_09555</name>
</gene>
<dbReference type="RefSeq" id="WP_182956263.1">
    <property type="nucleotide sequence ID" value="NZ_WNXC01000002.1"/>
</dbReference>
<sequence length="462" mass="52845">MGFNDFLINNKSSEVSTASTEDIVKELRKREGPQNIFPLEIFNSKIKPFINELHVQYDIPRSYIGLSMLLSYSTAIGTAFAVSRNGSDRMYLSLWGCMNGISSSGKSYALDMCLKPLNDIQDEFDEEWDEKTESMTDERRMAMKLHTIIYRDAYIPTLIRYIMPVNPKGVLKESDEILEWINGLNAMGKKESTDEQFWLSAWNGRKYSAVRSSNVKINIPRVFSNVIGGIQPKLLYKLFKNERGDSGFIFRVLFACPEEYKIARPVPGYDIPIEYKEMHKKHLEKLYKCLPVENGYQEPKICTVTKEALKLIGEWESKKINMINNIPDVNEMNIHSGILGKMKEYTYRFAGILAITDYAYNMDHDQTYFKDEVPITADVMTRALKAANYFYTSAVAVYEAVDSSVTAPMNILYLATLFKMGKSISQMAGIILGDEKKKSTMQRTLKKAIHDYPKVFGAVNHQ</sequence>
<keyword evidence="2" id="KW-1185">Reference proteome</keyword>
<name>A0ABR6EVB8_9SPHI</name>
<dbReference type="Pfam" id="PF13148">
    <property type="entry name" value="DUF3987"/>
    <property type="match status" value="2"/>
</dbReference>
<organism evidence="1 2">
    <name type="scientific">Pedobacter gandavensis</name>
    <dbReference type="NCBI Taxonomy" id="2679963"/>
    <lineage>
        <taxon>Bacteria</taxon>
        <taxon>Pseudomonadati</taxon>
        <taxon>Bacteroidota</taxon>
        <taxon>Sphingobacteriia</taxon>
        <taxon>Sphingobacteriales</taxon>
        <taxon>Sphingobacteriaceae</taxon>
        <taxon>Pedobacter</taxon>
    </lineage>
</organism>
<protein>
    <submittedName>
        <fullName evidence="1">DUF3987 domain-containing protein</fullName>
    </submittedName>
</protein>
<evidence type="ECO:0000313" key="1">
    <source>
        <dbReference type="EMBL" id="MBB2149152.1"/>
    </source>
</evidence>
<dbReference type="EMBL" id="WNXC01000002">
    <property type="protein sequence ID" value="MBB2149152.1"/>
    <property type="molecule type" value="Genomic_DNA"/>
</dbReference>
<reference evidence="1 2" key="1">
    <citation type="submission" date="2019-11" db="EMBL/GenBank/DDBJ databases">
        <title>Description of Pedobacter sp. LMG 31462T.</title>
        <authorList>
            <person name="Carlier A."/>
            <person name="Qi S."/>
            <person name="Vandamme P."/>
        </authorList>
    </citation>
    <scope>NUCLEOTIDE SEQUENCE [LARGE SCALE GENOMIC DNA]</scope>
    <source>
        <strain evidence="1 2">LMG 31462</strain>
    </source>
</reference>